<organism evidence="1">
    <name type="scientific">Blautia glucerasea</name>
    <dbReference type="NCBI Taxonomy" id="536633"/>
    <lineage>
        <taxon>Bacteria</taxon>
        <taxon>Bacillati</taxon>
        <taxon>Bacillota</taxon>
        <taxon>Clostridia</taxon>
        <taxon>Lachnospirales</taxon>
        <taxon>Lachnospiraceae</taxon>
        <taxon>Blautia</taxon>
    </lineage>
</organism>
<name>A0A6N2RK01_9FIRM</name>
<evidence type="ECO:0008006" key="2">
    <source>
        <dbReference type="Google" id="ProtNLM"/>
    </source>
</evidence>
<accession>A0A6N2RK01</accession>
<reference evidence="1" key="1">
    <citation type="submission" date="2019-11" db="EMBL/GenBank/DDBJ databases">
        <authorList>
            <person name="Feng L."/>
        </authorList>
    </citation>
    <scope>NUCLEOTIDE SEQUENCE</scope>
    <source>
        <strain evidence="1">BgluceraseaLFYP119</strain>
    </source>
</reference>
<dbReference type="Pfam" id="PF10050">
    <property type="entry name" value="DUF2284"/>
    <property type="match status" value="1"/>
</dbReference>
<evidence type="ECO:0000313" key="1">
    <source>
        <dbReference type="EMBL" id="VYS80758.1"/>
    </source>
</evidence>
<proteinExistence type="predicted"/>
<dbReference type="AlphaFoldDB" id="A0A6N2RK01"/>
<protein>
    <recommendedName>
        <fullName evidence="2">Metal-binding protein</fullName>
    </recommendedName>
</protein>
<dbReference type="EMBL" id="CACRST010000008">
    <property type="protein sequence ID" value="VYS80758.1"/>
    <property type="molecule type" value="Genomic_DNA"/>
</dbReference>
<sequence>MNYIKEALSLGFANAAVVDVKDLHFVPEYRQFCEENLCGCYNKIPACPPECGTPKEMKDRACAYKKALVLQTILLHPENSPAVFKKAKYDLNVLTEKLAEKIQADQTQDILIMSAGPYKQHSCMSAYGLDAQKMAETAGMVCWAGDSDVRFFSLILFH</sequence>
<dbReference type="InterPro" id="IPR019271">
    <property type="entry name" value="DUF2284_metal-binding"/>
</dbReference>
<gene>
    <name evidence="1" type="ORF">BGLFYP119_00661</name>
</gene>
<dbReference type="RefSeq" id="WP_156352656.1">
    <property type="nucleotide sequence ID" value="NZ_CACRST010000008.1"/>
</dbReference>